<evidence type="ECO:0008006" key="5">
    <source>
        <dbReference type="Google" id="ProtNLM"/>
    </source>
</evidence>
<dbReference type="EMBL" id="JBICRM010000002">
    <property type="protein sequence ID" value="MFG1702490.1"/>
    <property type="molecule type" value="Genomic_DNA"/>
</dbReference>
<feature type="region of interest" description="Disordered" evidence="2">
    <location>
        <begin position="256"/>
        <end position="371"/>
    </location>
</feature>
<dbReference type="RefSeq" id="WP_393162269.1">
    <property type="nucleotide sequence ID" value="NZ_JBICRM010000002.1"/>
</dbReference>
<dbReference type="Proteomes" id="UP001603978">
    <property type="component" value="Unassembled WGS sequence"/>
</dbReference>
<evidence type="ECO:0000313" key="4">
    <source>
        <dbReference type="Proteomes" id="UP001603978"/>
    </source>
</evidence>
<feature type="compositionally biased region" description="Low complexity" evidence="2">
    <location>
        <begin position="289"/>
        <end position="298"/>
    </location>
</feature>
<feature type="compositionally biased region" description="Basic and acidic residues" evidence="2">
    <location>
        <begin position="9"/>
        <end position="32"/>
    </location>
</feature>
<feature type="region of interest" description="Disordered" evidence="2">
    <location>
        <begin position="1"/>
        <end position="43"/>
    </location>
</feature>
<reference evidence="3 4" key="1">
    <citation type="submission" date="2024-10" db="EMBL/GenBank/DDBJ databases">
        <authorList>
            <person name="Topkara A.R."/>
            <person name="Saygin H."/>
        </authorList>
    </citation>
    <scope>NUCLEOTIDE SEQUENCE [LARGE SCALE GENOMIC DNA]</scope>
    <source>
        <strain evidence="3 4">M3C6</strain>
    </source>
</reference>
<evidence type="ECO:0000256" key="2">
    <source>
        <dbReference type="SAM" id="MobiDB-lite"/>
    </source>
</evidence>
<evidence type="ECO:0000256" key="1">
    <source>
        <dbReference type="SAM" id="Coils"/>
    </source>
</evidence>
<proteinExistence type="predicted"/>
<evidence type="ECO:0000313" key="3">
    <source>
        <dbReference type="EMBL" id="MFG1702490.1"/>
    </source>
</evidence>
<protein>
    <recommendedName>
        <fullName evidence="5">DivIVA protein</fullName>
    </recommendedName>
</protein>
<feature type="region of interest" description="Disordered" evidence="2">
    <location>
        <begin position="86"/>
        <end position="127"/>
    </location>
</feature>
<name>A0ABW7A581_9ACTN</name>
<organism evidence="3 4">
    <name type="scientific">Nonomuraea marmarensis</name>
    <dbReference type="NCBI Taxonomy" id="3351344"/>
    <lineage>
        <taxon>Bacteria</taxon>
        <taxon>Bacillati</taxon>
        <taxon>Actinomycetota</taxon>
        <taxon>Actinomycetes</taxon>
        <taxon>Streptosporangiales</taxon>
        <taxon>Streptosporangiaceae</taxon>
        <taxon>Nonomuraea</taxon>
    </lineage>
</organism>
<gene>
    <name evidence="3" type="ORF">ACFLIM_04790</name>
</gene>
<feature type="compositionally biased region" description="Basic and acidic residues" evidence="2">
    <location>
        <begin position="342"/>
        <end position="371"/>
    </location>
</feature>
<feature type="coiled-coil region" evidence="1">
    <location>
        <begin position="130"/>
        <end position="175"/>
    </location>
</feature>
<comment type="caution">
    <text evidence="3">The sequence shown here is derived from an EMBL/GenBank/DDBJ whole genome shotgun (WGS) entry which is preliminary data.</text>
</comment>
<feature type="compositionally biased region" description="Low complexity" evidence="2">
    <location>
        <begin position="309"/>
        <end position="321"/>
    </location>
</feature>
<feature type="compositionally biased region" description="Basic and acidic residues" evidence="2">
    <location>
        <begin position="86"/>
        <end position="95"/>
    </location>
</feature>
<sequence length="371" mass="41154">MAFLSRLFKRGDPLAEREEARRQGTRDARQHPLGEFTDPEFQPAYVTEIRARAREQVTEVDRRLAATRTALLERALGAREVILRELGRSDTRPESPGDANGHAPAPRGTVPRPSPDPGSDDSGRPVDPFISIAEARARRAEARRRAVVEEANASVQRARARIEHLTQEWESALIERDHEVEAVHARAEQLIAAYKSGVLRAHPRKEEIPSLWKGEVIAMDATGESSTAISGREEIGRILREVEDRIEVWHAEVRPRELPTESRRQLAPPPPNDQPDWNDELDSDDQLDLDGQLGSDGQLDSDHAPAPAPNHQPASDDGPTPDTHHDPPTPDARGGRPAPDAPDDRDAIDVPDDRDSPGDRSPSDREQKGQR</sequence>
<keyword evidence="1" id="KW-0175">Coiled coil</keyword>
<accession>A0ABW7A581</accession>
<feature type="compositionally biased region" description="Acidic residues" evidence="2">
    <location>
        <begin position="276"/>
        <end position="288"/>
    </location>
</feature>
<keyword evidence="4" id="KW-1185">Reference proteome</keyword>